<dbReference type="PANTHER" id="PTHR35279">
    <property type="match status" value="1"/>
</dbReference>
<organism evidence="1 2">
    <name type="scientific">Marinobacterium maritimum</name>
    <dbReference type="NCBI Taxonomy" id="500162"/>
    <lineage>
        <taxon>Bacteria</taxon>
        <taxon>Pseudomonadati</taxon>
        <taxon>Pseudomonadota</taxon>
        <taxon>Gammaproteobacteria</taxon>
        <taxon>Oceanospirillales</taxon>
        <taxon>Oceanospirillaceae</taxon>
        <taxon>Marinobacterium</taxon>
    </lineage>
</organism>
<proteinExistence type="predicted"/>
<comment type="caution">
    <text evidence="1">The sequence shown here is derived from an EMBL/GenBank/DDBJ whole genome shotgun (WGS) entry which is preliminary data.</text>
</comment>
<reference evidence="1 2" key="1">
    <citation type="journal article" date="2019" name="Int. J. Syst. Evol. Microbiol.">
        <title>The Global Catalogue of Microorganisms (GCM) 10K type strain sequencing project: providing services to taxonomists for standard genome sequencing and annotation.</title>
        <authorList>
            <consortium name="The Broad Institute Genomics Platform"/>
            <consortium name="The Broad Institute Genome Sequencing Center for Infectious Disease"/>
            <person name="Wu L."/>
            <person name="Ma J."/>
        </authorList>
    </citation>
    <scope>NUCLEOTIDE SEQUENCE [LARGE SCALE GENOMIC DNA]</scope>
    <source>
        <strain evidence="1 2">JCM 15134</strain>
    </source>
</reference>
<dbReference type="EMBL" id="BAAAET010000002">
    <property type="protein sequence ID" value="GAA0688737.1"/>
    <property type="molecule type" value="Genomic_DNA"/>
</dbReference>
<dbReference type="RefSeq" id="WP_343804278.1">
    <property type="nucleotide sequence ID" value="NZ_BAAAET010000002.1"/>
</dbReference>
<dbReference type="InterPro" id="IPR023296">
    <property type="entry name" value="Glyco_hydro_beta-prop_sf"/>
</dbReference>
<dbReference type="Gene3D" id="2.115.10.20">
    <property type="entry name" value="Glycosyl hydrolase domain, family 43"/>
    <property type="match status" value="1"/>
</dbReference>
<accession>A0ABN1I4W9</accession>
<dbReference type="PANTHER" id="PTHR35279:SF1">
    <property type="entry name" value="ARABINANASE_LEVANSUCRASE_INVERTASE"/>
    <property type="match status" value="1"/>
</dbReference>
<evidence type="ECO:0000313" key="1">
    <source>
        <dbReference type="EMBL" id="GAA0688737.1"/>
    </source>
</evidence>
<evidence type="ECO:0000313" key="2">
    <source>
        <dbReference type="Proteomes" id="UP001499915"/>
    </source>
</evidence>
<dbReference type="SUPFAM" id="SSF75005">
    <property type="entry name" value="Arabinanase/levansucrase/invertase"/>
    <property type="match status" value="1"/>
</dbReference>
<evidence type="ECO:0008006" key="3">
    <source>
        <dbReference type="Google" id="ProtNLM"/>
    </source>
</evidence>
<gene>
    <name evidence="1" type="ORF">GCM10009104_13740</name>
</gene>
<dbReference type="Proteomes" id="UP001499915">
    <property type="component" value="Unassembled WGS sequence"/>
</dbReference>
<sequence length="306" mass="34601">MSGWKKLGKIYNCCEIDDYLQTHASNPLAVWLEGDIYRVFFSGRDKNSRSSVGWVDIDILREKVVGKCLEAACIYSSDPSSYYSHGISIGGYQKIGAREYIFFMGWNVIPGDYWRGTLGRIELSEGYTSLKVKDEKPVFGVSVADPVSLSYPWILKDEQGYKMWYGSTLKWESDNGEMIHVIKLATSEDGINWYSQGQAISYEIGVAQAFSRPCVLKDGSGYHMWFSYRSGSGEQYRIGYAFSIDGQKWESRESGIYASKGGWDSEMICYPNVFDHKGKRYMLYNGNGYGKEGFGLAVYEGDIENG</sequence>
<protein>
    <recommendedName>
        <fullName evidence="3">Glycosyl hydrolase family 32 N-terminal domain-containing protein</fullName>
    </recommendedName>
</protein>
<name>A0ABN1I4W9_9GAMM</name>
<keyword evidence="2" id="KW-1185">Reference proteome</keyword>